<organism evidence="2 3">
    <name type="scientific">Pontibacter lucknowensis</name>
    <dbReference type="NCBI Taxonomy" id="1077936"/>
    <lineage>
        <taxon>Bacteria</taxon>
        <taxon>Pseudomonadati</taxon>
        <taxon>Bacteroidota</taxon>
        <taxon>Cytophagia</taxon>
        <taxon>Cytophagales</taxon>
        <taxon>Hymenobacteraceae</taxon>
        <taxon>Pontibacter</taxon>
    </lineage>
</organism>
<feature type="transmembrane region" description="Helical" evidence="1">
    <location>
        <begin position="360"/>
        <end position="376"/>
    </location>
</feature>
<evidence type="ECO:0000313" key="2">
    <source>
        <dbReference type="EMBL" id="SIR10629.1"/>
    </source>
</evidence>
<dbReference type="STRING" id="1077936.SAMN05421545_2323"/>
<evidence type="ECO:0000313" key="3">
    <source>
        <dbReference type="Proteomes" id="UP000185924"/>
    </source>
</evidence>
<keyword evidence="1" id="KW-0812">Transmembrane</keyword>
<feature type="transmembrane region" description="Helical" evidence="1">
    <location>
        <begin position="156"/>
        <end position="173"/>
    </location>
</feature>
<evidence type="ECO:0000256" key="1">
    <source>
        <dbReference type="SAM" id="Phobius"/>
    </source>
</evidence>
<protein>
    <recommendedName>
        <fullName evidence="4">EpsG family protein</fullName>
    </recommendedName>
</protein>
<feature type="transmembrane region" description="Helical" evidence="1">
    <location>
        <begin position="334"/>
        <end position="354"/>
    </location>
</feature>
<keyword evidence="1" id="KW-1133">Transmembrane helix</keyword>
<proteinExistence type="predicted"/>
<dbReference type="AlphaFoldDB" id="A0A1N6Y828"/>
<keyword evidence="1" id="KW-0472">Membrane</keyword>
<feature type="transmembrane region" description="Helical" evidence="1">
    <location>
        <begin position="101"/>
        <end position="119"/>
    </location>
</feature>
<dbReference type="EMBL" id="FTNM01000003">
    <property type="protein sequence ID" value="SIR10629.1"/>
    <property type="molecule type" value="Genomic_DNA"/>
</dbReference>
<feature type="transmembrane region" description="Helical" evidence="1">
    <location>
        <begin position="293"/>
        <end position="313"/>
    </location>
</feature>
<feature type="transmembrane region" description="Helical" evidence="1">
    <location>
        <begin position="185"/>
        <end position="207"/>
    </location>
</feature>
<evidence type="ECO:0008006" key="4">
    <source>
        <dbReference type="Google" id="ProtNLM"/>
    </source>
</evidence>
<dbReference type="Proteomes" id="UP000185924">
    <property type="component" value="Unassembled WGS sequence"/>
</dbReference>
<feature type="transmembrane region" description="Helical" evidence="1">
    <location>
        <begin position="219"/>
        <end position="240"/>
    </location>
</feature>
<reference evidence="3" key="1">
    <citation type="submission" date="2017-01" db="EMBL/GenBank/DDBJ databases">
        <authorList>
            <person name="Varghese N."/>
            <person name="Submissions S."/>
        </authorList>
    </citation>
    <scope>NUCLEOTIDE SEQUENCE [LARGE SCALE GENOMIC DNA]</scope>
    <source>
        <strain evidence="3">DM9</strain>
    </source>
</reference>
<keyword evidence="3" id="KW-1185">Reference proteome</keyword>
<dbReference type="RefSeq" id="WP_076422230.1">
    <property type="nucleotide sequence ID" value="NZ_FTNM01000003.1"/>
</dbReference>
<feature type="transmembrane region" description="Helical" evidence="1">
    <location>
        <begin position="29"/>
        <end position="51"/>
    </location>
</feature>
<gene>
    <name evidence="2" type="ORF">SAMN05421545_2323</name>
</gene>
<name>A0A1N6Y828_9BACT</name>
<sequence>MIGALVLIFILLIINQAILKNYQRKFSFFSVPLMNKLFFYHTFFWLIYYVYSLDNRSDSALYYRKTSLYAEDWVTLFQSGTKFLEFSAYPFTNTLGFSYEMTMLAFAWFGYIGFVHFYIFFGENIKSKLQIWGYDVLVILLFLPNMHFWTSSLGKGSLIFMGLGLFAYGMRFPQKRMFGLVLGSFIVYMIRPHMFMFLGVGAVIGYFTGRDKVPVYQKILVYIAFVGAIILMYDKILAMANINEEDVLGSFQDFSQVQAGRLSSSAGSAVNITSYPLPLKLFTFWFRPLFVDAPGALGLFVSFENLLYVILAWKLVDKDFIPFLKKSTSLVKMSLVIFVSSSIALSFVMSNLGIAMRQKSMVMYFLFFVIISFLEYKKQKKITLFQLKKKKMEEQERLSGYPTPAIS</sequence>
<accession>A0A1N6Y828</accession>